<accession>A0A2H0BEC1</accession>
<dbReference type="InterPro" id="IPR012902">
    <property type="entry name" value="N_methyl_site"/>
</dbReference>
<organism evidence="3 4">
    <name type="scientific">Candidatus Zambryskibacteria bacterium CG22_combo_CG10-13_8_21_14_all_42_17</name>
    <dbReference type="NCBI Taxonomy" id="1975118"/>
    <lineage>
        <taxon>Bacteria</taxon>
        <taxon>Candidatus Zambryskiibacteriota</taxon>
    </lineage>
</organism>
<dbReference type="NCBIfam" id="TIGR02532">
    <property type="entry name" value="IV_pilin_GFxxxE"/>
    <property type="match status" value="1"/>
</dbReference>
<keyword evidence="2" id="KW-1133">Transmembrane helix</keyword>
<dbReference type="AlphaFoldDB" id="A0A2H0BEC1"/>
<protein>
    <recommendedName>
        <fullName evidence="5">Prepilin-type N-terminal cleavage/methylation domain-containing protein</fullName>
    </recommendedName>
</protein>
<proteinExistence type="predicted"/>
<evidence type="ECO:0000313" key="3">
    <source>
        <dbReference type="EMBL" id="PIP56023.1"/>
    </source>
</evidence>
<name>A0A2H0BEC1_9BACT</name>
<evidence type="ECO:0000256" key="2">
    <source>
        <dbReference type="SAM" id="Phobius"/>
    </source>
</evidence>
<gene>
    <name evidence="3" type="ORF">COX06_00100</name>
</gene>
<dbReference type="EMBL" id="PCST01000002">
    <property type="protein sequence ID" value="PIP56023.1"/>
    <property type="molecule type" value="Genomic_DNA"/>
</dbReference>
<comment type="caution">
    <text evidence="3">The sequence shown here is derived from an EMBL/GenBank/DDBJ whole genome shotgun (WGS) entry which is preliminary data.</text>
</comment>
<evidence type="ECO:0000256" key="1">
    <source>
        <dbReference type="SAM" id="MobiDB-lite"/>
    </source>
</evidence>
<keyword evidence="2" id="KW-0472">Membrane</keyword>
<keyword evidence="2" id="KW-0812">Transmembrane</keyword>
<dbReference type="Pfam" id="PF07963">
    <property type="entry name" value="N_methyl"/>
    <property type="match status" value="1"/>
</dbReference>
<dbReference type="SUPFAM" id="SSF54523">
    <property type="entry name" value="Pili subunits"/>
    <property type="match status" value="1"/>
</dbReference>
<dbReference type="Proteomes" id="UP000229794">
    <property type="component" value="Unassembled WGS sequence"/>
</dbReference>
<reference evidence="3 4" key="1">
    <citation type="submission" date="2017-09" db="EMBL/GenBank/DDBJ databases">
        <title>Depth-based differentiation of microbial function through sediment-hosted aquifers and enrichment of novel symbionts in the deep terrestrial subsurface.</title>
        <authorList>
            <person name="Probst A.J."/>
            <person name="Ladd B."/>
            <person name="Jarett J.K."/>
            <person name="Geller-Mcgrath D.E."/>
            <person name="Sieber C.M."/>
            <person name="Emerson J.B."/>
            <person name="Anantharaman K."/>
            <person name="Thomas B.C."/>
            <person name="Malmstrom R."/>
            <person name="Stieglmeier M."/>
            <person name="Klingl A."/>
            <person name="Woyke T."/>
            <person name="Ryan C.M."/>
            <person name="Banfield J.F."/>
        </authorList>
    </citation>
    <scope>NUCLEOTIDE SEQUENCE [LARGE SCALE GENOMIC DNA]</scope>
    <source>
        <strain evidence="3">CG22_combo_CG10-13_8_21_14_all_42_17</strain>
    </source>
</reference>
<evidence type="ECO:0008006" key="5">
    <source>
        <dbReference type="Google" id="ProtNLM"/>
    </source>
</evidence>
<evidence type="ECO:0000313" key="4">
    <source>
        <dbReference type="Proteomes" id="UP000229794"/>
    </source>
</evidence>
<feature type="transmembrane region" description="Helical" evidence="2">
    <location>
        <begin position="66"/>
        <end position="85"/>
    </location>
</feature>
<feature type="region of interest" description="Disordered" evidence="1">
    <location>
        <begin position="1"/>
        <end position="54"/>
    </location>
</feature>
<dbReference type="InterPro" id="IPR045584">
    <property type="entry name" value="Pilin-like"/>
</dbReference>
<sequence>MSHYSRSNARRDSASNNQKGFTPTPIPNNNSDTTKDGDGAIMTRNQGKTSGRIGVSPAKAGRGFTLMELLVSISIVTVILTTVVMNQSTYNDTNALSNLAYQISSDIAQARAYGIGVRELTPGSSEFTASYGLTFSLLGSGSDKAYIFFADRNDNSIYDGNWSCPTGGTSECLGKTDITRNNYMDSLCVVRSSGSDLCNVGRIDIIFVRPSTEAQIEFFNTGGESFNPSGMIGARIVLNGPGSLTRSVVVYSTGQISVQ</sequence>